<sequence length="47" mass="5261">MENNIMVEVYVQLIKAGRKTVDQVPLYDGLRNAVAERLNAVTATNEL</sequence>
<name>R9LH26_9BACL</name>
<dbReference type="Proteomes" id="UP000019598">
    <property type="component" value="Unassembled WGS sequence"/>
</dbReference>
<gene>
    <name evidence="1" type="ORF">C812_00716</name>
</gene>
<dbReference type="AlphaFoldDB" id="R9LH26"/>
<dbReference type="STRING" id="1235795.C812_00716"/>
<proteinExistence type="predicted"/>
<organism evidence="1 2">
    <name type="scientific">Paenibacillus barengoltzii G22</name>
    <dbReference type="NCBI Taxonomy" id="1235795"/>
    <lineage>
        <taxon>Bacteria</taxon>
        <taxon>Bacillati</taxon>
        <taxon>Bacillota</taxon>
        <taxon>Bacilli</taxon>
        <taxon>Bacillales</taxon>
        <taxon>Paenibacillaceae</taxon>
        <taxon>Paenibacillus</taxon>
    </lineage>
</organism>
<reference evidence="1 2" key="1">
    <citation type="submission" date="2013-04" db="EMBL/GenBank/DDBJ databases">
        <title>The Genome Sequence of Paenibacillus barengoltzii G22.</title>
        <authorList>
            <consortium name="The Broad Institute Genomics Platform"/>
            <consortium name="The Broad Institute Genome Sequencing Center for Infectious Disease"/>
            <person name="Earl A."/>
            <person name="Xavier R."/>
            <person name="Elson C."/>
            <person name="Duck W."/>
            <person name="Walker B."/>
            <person name="Young S."/>
            <person name="Zeng Q."/>
            <person name="Gargeya S."/>
            <person name="Fitzgerald M."/>
            <person name="Haas B."/>
            <person name="Abouelleil A."/>
            <person name="Allen A.W."/>
            <person name="Alvarado L."/>
            <person name="Arachchi H.M."/>
            <person name="Berlin A.M."/>
            <person name="Chapman S.B."/>
            <person name="Gainer-Dewar J."/>
            <person name="Goldberg J."/>
            <person name="Griggs A."/>
            <person name="Gujja S."/>
            <person name="Hansen M."/>
            <person name="Howarth C."/>
            <person name="Imamovic A."/>
            <person name="Ireland A."/>
            <person name="Larimer J."/>
            <person name="McCowan C."/>
            <person name="Murphy C."/>
            <person name="Pearson M."/>
            <person name="Poon T.W."/>
            <person name="Priest M."/>
            <person name="Roberts A."/>
            <person name="Saif S."/>
            <person name="Shea T."/>
            <person name="Sisk P."/>
            <person name="Sykes S."/>
            <person name="Wortman J."/>
            <person name="Nusbaum C."/>
            <person name="Birren B."/>
        </authorList>
    </citation>
    <scope>NUCLEOTIDE SEQUENCE [LARGE SCALE GENOMIC DNA]</scope>
    <source>
        <strain evidence="1 2">G22</strain>
    </source>
</reference>
<comment type="caution">
    <text evidence="1">The sequence shown here is derived from an EMBL/GenBank/DDBJ whole genome shotgun (WGS) entry which is preliminary data.</text>
</comment>
<dbReference type="EMBL" id="ASSZ01000011">
    <property type="protein sequence ID" value="EOS57671.1"/>
    <property type="molecule type" value="Genomic_DNA"/>
</dbReference>
<dbReference type="RefSeq" id="WP_016311296.1">
    <property type="nucleotide sequence ID" value="NZ_KE159652.1"/>
</dbReference>
<evidence type="ECO:0000313" key="1">
    <source>
        <dbReference type="EMBL" id="EOS57671.1"/>
    </source>
</evidence>
<dbReference type="HOGENOM" id="CLU_3171022_0_0_9"/>
<dbReference type="NCBIfam" id="NF040910">
    <property type="entry name" value="CD1375_fam"/>
    <property type="match status" value="1"/>
</dbReference>
<protein>
    <submittedName>
        <fullName evidence="1">Uncharacterized protein</fullName>
    </submittedName>
</protein>
<evidence type="ECO:0000313" key="2">
    <source>
        <dbReference type="Proteomes" id="UP000019598"/>
    </source>
</evidence>
<dbReference type="GeneID" id="43347372"/>
<accession>R9LH26</accession>
<dbReference type="InterPro" id="IPR047907">
    <property type="entry name" value="CD1375-like"/>
</dbReference>